<dbReference type="Proteomes" id="UP000003577">
    <property type="component" value="Unassembled WGS sequence"/>
</dbReference>
<dbReference type="Gene3D" id="2.60.120.260">
    <property type="entry name" value="Galactose-binding domain-like"/>
    <property type="match status" value="3"/>
</dbReference>
<feature type="transmembrane region" description="Helical" evidence="6">
    <location>
        <begin position="1664"/>
        <end position="1683"/>
    </location>
</feature>
<dbReference type="CDD" id="cd06564">
    <property type="entry name" value="GH20_DspB_LnbB-like"/>
    <property type="match status" value="1"/>
</dbReference>
<feature type="domain" description="F5/8 type C" evidence="7">
    <location>
        <begin position="206"/>
        <end position="363"/>
    </location>
</feature>
<reference evidence="8 9" key="1">
    <citation type="submission" date="2007-03" db="EMBL/GenBank/DDBJ databases">
        <authorList>
            <person name="Fulton L."/>
            <person name="Clifton S."/>
            <person name="Fulton B."/>
            <person name="Xu J."/>
            <person name="Minx P."/>
            <person name="Pepin K.H."/>
            <person name="Johnson M."/>
            <person name="Thiruvilangam P."/>
            <person name="Bhonagiri V."/>
            <person name="Nash W.E."/>
            <person name="Mardis E.R."/>
            <person name="Wilson R.K."/>
        </authorList>
    </citation>
    <scope>NUCLEOTIDE SEQUENCE [LARGE SCALE GENOMIC DNA]</scope>
    <source>
        <strain evidence="8 9">ATCC 27756</strain>
    </source>
</reference>
<dbReference type="SUPFAM" id="SSF55545">
    <property type="entry name" value="beta-N-acetylhexosaminidase-like domain"/>
    <property type="match status" value="1"/>
</dbReference>
<dbReference type="Pfam" id="PF07554">
    <property type="entry name" value="FIVAR"/>
    <property type="match status" value="3"/>
</dbReference>
<dbReference type="Gene3D" id="2.60.120.200">
    <property type="match status" value="1"/>
</dbReference>
<feature type="region of interest" description="Disordered" evidence="5">
    <location>
        <begin position="1550"/>
        <end position="1573"/>
    </location>
</feature>
<evidence type="ECO:0000256" key="5">
    <source>
        <dbReference type="SAM" id="MobiDB-lite"/>
    </source>
</evidence>
<dbReference type="GO" id="GO:0004563">
    <property type="term" value="F:beta-N-acetylhexosaminidase activity"/>
    <property type="evidence" value="ECO:0007669"/>
    <property type="project" value="InterPro"/>
</dbReference>
<keyword evidence="6" id="KW-1133">Transmembrane helix</keyword>
<proteinExistence type="inferred from homology"/>
<dbReference type="Pfam" id="PF02838">
    <property type="entry name" value="Glyco_hydro_20b"/>
    <property type="match status" value="1"/>
</dbReference>
<dbReference type="SUPFAM" id="SSF51445">
    <property type="entry name" value="(Trans)glycosidases"/>
    <property type="match status" value="1"/>
</dbReference>
<dbReference type="PANTHER" id="PTHR43678:SF1">
    <property type="entry name" value="BETA-N-ACETYLHEXOSAMINIDASE"/>
    <property type="match status" value="1"/>
</dbReference>
<keyword evidence="2" id="KW-0378">Hydrolase</keyword>
<dbReference type="PaxDb" id="411460-RUMTOR_01268"/>
<dbReference type="InterPro" id="IPR029018">
    <property type="entry name" value="Hex-like_dom2"/>
</dbReference>
<dbReference type="PANTHER" id="PTHR43678">
    <property type="entry name" value="PUTATIVE (AFU_ORTHOLOGUE AFUA_2G00640)-RELATED"/>
    <property type="match status" value="1"/>
</dbReference>
<dbReference type="CAZy" id="GH20">
    <property type="family name" value="Glycoside Hydrolase Family 20"/>
</dbReference>
<organism evidence="8 9">
    <name type="scientific">[Ruminococcus] torques ATCC 27756</name>
    <dbReference type="NCBI Taxonomy" id="411460"/>
    <lineage>
        <taxon>Bacteria</taxon>
        <taxon>Bacillati</taxon>
        <taxon>Bacillota</taxon>
        <taxon>Clostridia</taxon>
        <taxon>Lachnospirales</taxon>
        <taxon>Lachnospiraceae</taxon>
        <taxon>Mediterraneibacter</taxon>
    </lineage>
</organism>
<dbReference type="InterPro" id="IPR000421">
    <property type="entry name" value="FA58C"/>
</dbReference>
<feature type="compositionally biased region" description="Basic and acidic residues" evidence="5">
    <location>
        <begin position="201"/>
        <end position="213"/>
    </location>
</feature>
<dbReference type="InterPro" id="IPR013320">
    <property type="entry name" value="ConA-like_dom_sf"/>
</dbReference>
<evidence type="ECO:0000256" key="3">
    <source>
        <dbReference type="ARBA" id="ARBA00023295"/>
    </source>
</evidence>
<sequence length="1689" mass="186970">MRKSGDYFREKVMKRRNKEAMHNVKKSFKRLLAVSLCASCVLSNGMLSLAEGAEDKAVNLALGCQATANAQYNQNGNDMSASKAVDGNDETRWSSEGAAPGWLQVDLGEQKSFTQFRILSEGGTGVTVGKQLIGKFKIEGSNDNSKWTLIHQSEDKQAEGFPQDTVVTLEKPVSYRYVKLTVESLKTGAFDSVSIREFEIRDKEETTPEKPQDPEENVALKKTAAADSTEDNSLIAAKAFDGNTKDRSSRWSSAVADAPHWIYVDLGKEMDVKTVCIFWETRKATDYKIQIANTAEAPAESDWKDVKHVQDRPKALKDAIVLDKVEKARYVRLYINSFTKNDPDNEGASWNSISIYEMEVYGGEPKVDIEEGISVDTPKKGDKKLTVHIPEETKTEKVTYNGTDYEQVVDADLNLYQPVVDTTVKVSFKIENKENGSYRFKEIPVTVPGEYETKEGDNAAPDVLPEIREWKGNAGTFAPNAGSRIVIKDAELQEMADAFAKDYEAIMGQTLPVVTADSANAGDFFFALTKEGKGLQEEGYLMTVDEKTAVEAETTTGAFWATRTILQSLKANGNIPQGVARDYPLYKVRGFILDVGRKTFTMDWLEDTVKQMSWYKMNDFQIHLNDNLIPLEHYSQIGEDPMQAYSAFRLESDIKEGGKDGLYKADLTSKDVFYTKDEFRNLIQESRVYGVDIVPEIDTPAHSLALTKVRPDLRHGTYGRDNDHLALKEKYDESLEFVQSIFNEYMGKDLSDPVFDKDTVVHVGADEYTAAPEAYRKFADDMLKYVQDSGRTPRIWGSLSTIKGETSVRSEGVQMNLWNFGWANMDKMYEQGYDLINCNDGNYYIVPNAGYYYDYLNEDTLYNLAINSIGGVTIPAGDKQMIGGAIAVWNDMTDYLENGVSEYDVYDRIDNEIALFGAKLWGKGNKDLSAAKEDYAALGTAPRTNFTYETEKNEEGAAVHYPMDNMKDASGSGQDLKEGKNAAIESVDGRNALKLEGKESYVSTDLATAGLGNDLRVKVKRTTDGDEEQILFESSYGTIKAVQKETGKVGFTRENHDYSFNYKLPVNEWVELEFKNEQNKTYLYVNGELRDVLGDDERVEGRPLLATTMFPIERIGSTKNAFTGYVDDVRLGTNADFASTMPLDYAVLTANQVIGKTENAQLAQLVKEAEAIFAAYNPDASAINDLAAEIKAVLDDSDYKEADYSRIETLKKTIPSDLSPFTEESAAWLEYVLSQIRTGLPEEMQSTVDGYEKMLADALAGLTLVEERNVNYVDNAKLTATASSHQDNGSAPDKALDGDTNTIWHSKWDITTMPHWIDLEMEEPMAVDGLTYVPRQTGTNGNVTKYEIQISNDGTNYTKHAEGTLKNNADTKVIDFNKVTTKHVRLVYLEAANNNGAAAELKLHQADVPADIEGLTAVITEAKAIKNEGFTKESWDALQNKIAEAEELASAENADANDVEIMKRELSKAMTSLILEDKVTSDPEPGKVDKSKLQELYNKYKGIKADGYTAESWTAFAEARTEAETVLANEKATQEKVDKAAENLEKAFKSLKKEETKPDPDPTPDPDPGAADVSGLKNLYEAYKDIKSDGYTAESWAAFDKARAEAEKILANPNATQDDVNAAKAALEAAYKGLVPKTQPNPTPGGNGGNVGSTAVVTGDSANIAGYLTVLLAAGGIAVVTFFRRKRVK</sequence>
<comment type="caution">
    <text evidence="8">The sequence shown here is derived from an EMBL/GenBank/DDBJ whole genome shotgun (WGS) entry which is preliminary data.</text>
</comment>
<keyword evidence="6" id="KW-0812">Transmembrane</keyword>
<feature type="domain" description="F5/8 type C" evidence="7">
    <location>
        <begin position="1256"/>
        <end position="1406"/>
    </location>
</feature>
<accession>A5KM12</accession>
<dbReference type="InterPro" id="IPR052764">
    <property type="entry name" value="GH20_Enzymes"/>
</dbReference>
<feature type="region of interest" description="Disordered" evidence="5">
    <location>
        <begin position="201"/>
        <end position="225"/>
    </location>
</feature>
<dbReference type="SUPFAM" id="SSF49899">
    <property type="entry name" value="Concanavalin A-like lectins/glucanases"/>
    <property type="match status" value="1"/>
</dbReference>
<dbReference type="GO" id="GO:0005975">
    <property type="term" value="P:carbohydrate metabolic process"/>
    <property type="evidence" value="ECO:0007669"/>
    <property type="project" value="InterPro"/>
</dbReference>
<dbReference type="InterPro" id="IPR025705">
    <property type="entry name" value="Beta_hexosaminidase_sua/sub"/>
</dbReference>
<dbReference type="Pfam" id="PF22633">
    <property type="entry name" value="F5_F8_type_C_2"/>
    <property type="match status" value="1"/>
</dbReference>
<dbReference type="Gene3D" id="1.20.1270.70">
    <property type="entry name" value="Designed single chain three-helix bundle"/>
    <property type="match status" value="2"/>
</dbReference>
<keyword evidence="6" id="KW-0472">Membrane</keyword>
<reference evidence="8 9" key="2">
    <citation type="submission" date="2007-04" db="EMBL/GenBank/DDBJ databases">
        <title>Draft genome sequence of Ruminococcus torques (ATCC 27756).</title>
        <authorList>
            <person name="Sudarsanam P."/>
            <person name="Ley R."/>
            <person name="Guruge J."/>
            <person name="Turnbaugh P.J."/>
            <person name="Mahowald M."/>
            <person name="Liep D."/>
            <person name="Gordon J."/>
        </authorList>
    </citation>
    <scope>NUCLEOTIDE SEQUENCE [LARGE SCALE GENOMIC DNA]</scope>
    <source>
        <strain evidence="8 9">ATCC 27756</strain>
    </source>
</reference>
<dbReference type="Pfam" id="PF00728">
    <property type="entry name" value="Glyco_hydro_20"/>
    <property type="match status" value="1"/>
</dbReference>
<evidence type="ECO:0000256" key="1">
    <source>
        <dbReference type="ARBA" id="ARBA00006285"/>
    </source>
</evidence>
<dbReference type="EMBL" id="AAVP02000004">
    <property type="protein sequence ID" value="EDK24537.1"/>
    <property type="molecule type" value="Genomic_DNA"/>
</dbReference>
<evidence type="ECO:0000259" key="7">
    <source>
        <dbReference type="PROSITE" id="PS50022"/>
    </source>
</evidence>
<feature type="domain" description="F5/8 type C" evidence="7">
    <location>
        <begin position="46"/>
        <end position="203"/>
    </location>
</feature>
<dbReference type="InterPro" id="IPR015882">
    <property type="entry name" value="HEX_bac_N"/>
</dbReference>
<keyword evidence="3" id="KW-0326">Glycosidase</keyword>
<dbReference type="Gene3D" id="3.30.379.10">
    <property type="entry name" value="Chitobiase/beta-hexosaminidase domain 2-like"/>
    <property type="match status" value="1"/>
</dbReference>
<dbReference type="InterPro" id="IPR017853">
    <property type="entry name" value="GH"/>
</dbReference>
<evidence type="ECO:0000256" key="6">
    <source>
        <dbReference type="SAM" id="Phobius"/>
    </source>
</evidence>
<evidence type="ECO:0000256" key="2">
    <source>
        <dbReference type="ARBA" id="ARBA00022801"/>
    </source>
</evidence>
<dbReference type="InterPro" id="IPR015883">
    <property type="entry name" value="Glyco_hydro_20_cat"/>
</dbReference>
<dbReference type="Gene3D" id="3.20.20.80">
    <property type="entry name" value="Glycosidases"/>
    <property type="match status" value="1"/>
</dbReference>
<name>A5KM12_9FIRM</name>
<dbReference type="CAZy" id="CBM32">
    <property type="family name" value="Carbohydrate-Binding Module Family 32"/>
</dbReference>
<comment type="similarity">
    <text evidence="1">Belongs to the glycosyl hydrolase 20 family.</text>
</comment>
<dbReference type="HOGENOM" id="CLU_002275_1_0_9"/>
<feature type="active site" description="Proton donor" evidence="4">
    <location>
        <position position="767"/>
    </location>
</feature>
<protein>
    <submittedName>
        <fullName evidence="8">F5/8 type C domain protein</fullName>
    </submittedName>
</protein>
<dbReference type="PRINTS" id="PR00738">
    <property type="entry name" value="GLHYDRLASE20"/>
</dbReference>
<dbReference type="SUPFAM" id="SSF49785">
    <property type="entry name" value="Galactose-binding domain-like"/>
    <property type="match status" value="3"/>
</dbReference>
<gene>
    <name evidence="8" type="ORF">RUMTOR_01268</name>
</gene>
<dbReference type="Pfam" id="PF00754">
    <property type="entry name" value="F5_F8_type_C"/>
    <property type="match status" value="2"/>
</dbReference>
<evidence type="ECO:0000256" key="4">
    <source>
        <dbReference type="PIRSR" id="PIRSR625705-1"/>
    </source>
</evidence>
<feature type="compositionally biased region" description="Basic and acidic residues" evidence="5">
    <location>
        <begin position="1550"/>
        <end position="1560"/>
    </location>
</feature>
<dbReference type="PROSITE" id="PS50022">
    <property type="entry name" value="FA58C_3"/>
    <property type="match status" value="3"/>
</dbReference>
<evidence type="ECO:0000313" key="9">
    <source>
        <dbReference type="Proteomes" id="UP000003577"/>
    </source>
</evidence>
<dbReference type="InterPro" id="IPR008979">
    <property type="entry name" value="Galactose-bd-like_sf"/>
</dbReference>
<dbReference type="Gene3D" id="1.20.1270.90">
    <property type="entry name" value="AF1782-like"/>
    <property type="match status" value="2"/>
</dbReference>
<evidence type="ECO:0000313" key="8">
    <source>
        <dbReference type="EMBL" id="EDK24537.1"/>
    </source>
</evidence>